<evidence type="ECO:0000313" key="1">
    <source>
        <dbReference type="EMBL" id="KAF7323252.1"/>
    </source>
</evidence>
<dbReference type="Proteomes" id="UP000613580">
    <property type="component" value="Unassembled WGS sequence"/>
</dbReference>
<dbReference type="NCBIfam" id="TIGR00730">
    <property type="entry name" value="Rossman fold protein, TIGR00730 family"/>
    <property type="match status" value="1"/>
</dbReference>
<organism evidence="1 2">
    <name type="scientific">Mycena chlorophos</name>
    <name type="common">Agaric fungus</name>
    <name type="synonym">Agaricus chlorophos</name>
    <dbReference type="NCBI Taxonomy" id="658473"/>
    <lineage>
        <taxon>Eukaryota</taxon>
        <taxon>Fungi</taxon>
        <taxon>Dikarya</taxon>
        <taxon>Basidiomycota</taxon>
        <taxon>Agaricomycotina</taxon>
        <taxon>Agaricomycetes</taxon>
        <taxon>Agaricomycetidae</taxon>
        <taxon>Agaricales</taxon>
        <taxon>Marasmiineae</taxon>
        <taxon>Mycenaceae</taxon>
        <taxon>Mycena</taxon>
    </lineage>
</organism>
<protein>
    <recommendedName>
        <fullName evidence="3">Lysine decarboxylase</fullName>
    </recommendedName>
</protein>
<proteinExistence type="predicted"/>
<dbReference type="Pfam" id="PF03641">
    <property type="entry name" value="Lysine_decarbox"/>
    <property type="match status" value="1"/>
</dbReference>
<keyword evidence="2" id="KW-1185">Reference proteome</keyword>
<comment type="caution">
    <text evidence="1">The sequence shown here is derived from an EMBL/GenBank/DDBJ whole genome shotgun (WGS) entry which is preliminary data.</text>
</comment>
<dbReference type="SUPFAM" id="SSF102405">
    <property type="entry name" value="MCP/YpsA-like"/>
    <property type="match status" value="1"/>
</dbReference>
<evidence type="ECO:0008006" key="3">
    <source>
        <dbReference type="Google" id="ProtNLM"/>
    </source>
</evidence>
<dbReference type="OrthoDB" id="414463at2759"/>
<dbReference type="Gene3D" id="3.40.50.450">
    <property type="match status" value="1"/>
</dbReference>
<accession>A0A8H6WMX3</accession>
<dbReference type="PANTHER" id="PTHR31223">
    <property type="entry name" value="LOG FAMILY PROTEIN YJL055W"/>
    <property type="match status" value="1"/>
</dbReference>
<dbReference type="InterPro" id="IPR005269">
    <property type="entry name" value="LOG"/>
</dbReference>
<dbReference type="EMBL" id="JACAZE010000001">
    <property type="protein sequence ID" value="KAF7323252.1"/>
    <property type="molecule type" value="Genomic_DNA"/>
</dbReference>
<name>A0A8H6WMX3_MYCCL</name>
<dbReference type="InterPro" id="IPR031100">
    <property type="entry name" value="LOG_fam"/>
</dbReference>
<evidence type="ECO:0000313" key="2">
    <source>
        <dbReference type="Proteomes" id="UP000613580"/>
    </source>
</evidence>
<sequence length="231" mass="24991">MASNAVAVYCGSSMGTHKAFSDAARSLGHAIGTAKRQLVYGGGDKGLMGLVSGAVLEKGGKVTGIIPHAMVKGEDEKVKGYRVHLNEVGREAIEHIVVGSMHERKVEMAKRVCGFFGLPGGFGTFEEVMEVTTWTQLGIHNKPVILINTLGFYEPLRALVNNGIEFGFIQPASRDLIVFVDGPTAHEEHETFDWGAAALTALANWKRDAGDGLFVWTENKEHKEIDPLQST</sequence>
<dbReference type="GO" id="GO:0016787">
    <property type="term" value="F:hydrolase activity"/>
    <property type="evidence" value="ECO:0007669"/>
    <property type="project" value="InterPro"/>
</dbReference>
<dbReference type="GO" id="GO:0009691">
    <property type="term" value="P:cytokinin biosynthetic process"/>
    <property type="evidence" value="ECO:0007669"/>
    <property type="project" value="InterPro"/>
</dbReference>
<gene>
    <name evidence="1" type="ORF">HMN09_00106000</name>
</gene>
<dbReference type="AlphaFoldDB" id="A0A8H6WMX3"/>
<reference evidence="1" key="1">
    <citation type="submission" date="2020-05" db="EMBL/GenBank/DDBJ databases">
        <title>Mycena genomes resolve the evolution of fungal bioluminescence.</title>
        <authorList>
            <person name="Tsai I.J."/>
        </authorList>
    </citation>
    <scope>NUCLEOTIDE SEQUENCE</scope>
    <source>
        <strain evidence="1">110903Hualien_Pintung</strain>
    </source>
</reference>